<evidence type="ECO:0000313" key="11">
    <source>
        <dbReference type="EMBL" id="CAI2386746.1"/>
    </source>
</evidence>
<organism evidence="11 12">
    <name type="scientific">Euplotes crassus</name>
    <dbReference type="NCBI Taxonomy" id="5936"/>
    <lineage>
        <taxon>Eukaryota</taxon>
        <taxon>Sar</taxon>
        <taxon>Alveolata</taxon>
        <taxon>Ciliophora</taxon>
        <taxon>Intramacronucleata</taxon>
        <taxon>Spirotrichea</taxon>
        <taxon>Hypotrichia</taxon>
        <taxon>Euplotida</taxon>
        <taxon>Euplotidae</taxon>
        <taxon>Moneuplotes</taxon>
    </lineage>
</organism>
<dbReference type="SUPFAM" id="SSF52540">
    <property type="entry name" value="P-loop containing nucleoside triphosphate hydrolases"/>
    <property type="match status" value="1"/>
</dbReference>
<proteinExistence type="predicted"/>
<dbReference type="Proteomes" id="UP001295684">
    <property type="component" value="Unassembled WGS sequence"/>
</dbReference>
<evidence type="ECO:0000256" key="8">
    <source>
        <dbReference type="SAM" id="MobiDB-lite"/>
    </source>
</evidence>
<evidence type="ECO:0000256" key="1">
    <source>
        <dbReference type="ARBA" id="ARBA00012552"/>
    </source>
</evidence>
<sequence>MEPLAEETKIGSQSEASSDIPTPADDKIQEDRKLLPIYEKKQDILKAICENLFVIVTGETGSGKTTQIPQYVVDDMRREDILAPLPEKSAKKYPFKCNDAYDSRMDRREVRAVVTQPRRVAAIQMAKRVAIESGCRLGGHVGYTIRFEDNSNPDTGIKYVTDGILVRECLMDPNLENYDVVILDEAHERSLFTDILFSLVKQAVIRRKGALRLVVTSATLQTKLFSEFFFNCPIIEASGRCYPVDVMYIDSHPEKRILNSVKAAIRIHINEPIGDILVFLTGFDECDKACKMCHEELMKLHESGKEMAPMLIMPLYGSMNTKQQNQIFQKTPEGSRKIVFCTNIAETSLTVDGIAYVIDCGLVKQKVHNPETGMETLMVVPISQVQAQQRTGRAGRTMEGKCLRLYKHKDFEKKMPKQTVPEILRTNLCSTVLTLLNLGIKNVIQFEFIETPGKESLLFALKQLFLLKAVDKDAQLTDLGREMNRFPLEPSYAKLILASNFYKCQDDMVTLVSILSTENIWIPVAARDETRFNKLEDIRKGFSVENSDHLTLVNVYQSWKDTRYSESFLRKNFLLFRAMKQARKIREQLLEISDRIHYKNVEKYFESALGLSDDGPTEKRFRRCMTEGFYMNAARHIKAQKEGTYLTAHDKIIVKVDRWSVFDMFSNYPDWLLYTELAGTMTGNKGIMRLATDIKVKWIEKKIPMLEKVDMERLEYAGDPPLHAGTKRTKIIMEKIETLIDQKKKENEAEEKNAVLSRDEKIRLAKERMLARKRQKNKE</sequence>
<feature type="domain" description="Helicase ATP-binding" evidence="9">
    <location>
        <begin position="45"/>
        <end position="238"/>
    </location>
</feature>
<protein>
    <recommendedName>
        <fullName evidence="1">RNA helicase</fullName>
        <ecNumber evidence="1">3.6.4.13</ecNumber>
    </recommendedName>
</protein>
<dbReference type="Pfam" id="PF21010">
    <property type="entry name" value="HA2_C"/>
    <property type="match status" value="1"/>
</dbReference>
<accession>A0AAD1Y9V5</accession>
<evidence type="ECO:0000313" key="12">
    <source>
        <dbReference type="Proteomes" id="UP001295684"/>
    </source>
</evidence>
<dbReference type="PROSITE" id="PS51192">
    <property type="entry name" value="HELICASE_ATP_BIND_1"/>
    <property type="match status" value="1"/>
</dbReference>
<reference evidence="11" key="1">
    <citation type="submission" date="2023-07" db="EMBL/GenBank/DDBJ databases">
        <authorList>
            <consortium name="AG Swart"/>
            <person name="Singh M."/>
            <person name="Singh A."/>
            <person name="Seah K."/>
            <person name="Emmerich C."/>
        </authorList>
    </citation>
    <scope>NUCLEOTIDE SEQUENCE</scope>
    <source>
        <strain evidence="11">DP1</strain>
    </source>
</reference>
<evidence type="ECO:0000259" key="10">
    <source>
        <dbReference type="PROSITE" id="PS51194"/>
    </source>
</evidence>
<dbReference type="Gene3D" id="1.20.120.1080">
    <property type="match status" value="1"/>
</dbReference>
<dbReference type="AlphaFoldDB" id="A0AAD1Y9V5"/>
<dbReference type="Pfam" id="PF00271">
    <property type="entry name" value="Helicase_C"/>
    <property type="match status" value="1"/>
</dbReference>
<comment type="caution">
    <text evidence="11">The sequence shown here is derived from an EMBL/GenBank/DDBJ whole genome shotgun (WGS) entry which is preliminary data.</text>
</comment>
<dbReference type="Gene3D" id="3.40.50.300">
    <property type="entry name" value="P-loop containing nucleotide triphosphate hydrolases"/>
    <property type="match status" value="2"/>
</dbReference>
<dbReference type="SMART" id="SM00847">
    <property type="entry name" value="HA2"/>
    <property type="match status" value="1"/>
</dbReference>
<gene>
    <name evidence="11" type="ORF">ECRASSUSDP1_LOCUS28370</name>
</gene>
<dbReference type="PROSITE" id="PS51194">
    <property type="entry name" value="HELICASE_CTER"/>
    <property type="match status" value="1"/>
</dbReference>
<dbReference type="EC" id="3.6.4.13" evidence="1"/>
<dbReference type="InterPro" id="IPR011709">
    <property type="entry name" value="DEAD-box_helicase_OB_fold"/>
</dbReference>
<dbReference type="InterPro" id="IPR027417">
    <property type="entry name" value="P-loop_NTPase"/>
</dbReference>
<dbReference type="PANTHER" id="PTHR18934:SF99">
    <property type="entry name" value="ATP-DEPENDENT RNA HELICASE DHX37-RELATED"/>
    <property type="match status" value="1"/>
</dbReference>
<feature type="compositionally biased region" description="Polar residues" evidence="8">
    <location>
        <begin position="10"/>
        <end position="20"/>
    </location>
</feature>
<comment type="catalytic activity">
    <reaction evidence="6">
        <text>ATP + H2O = ADP + phosphate + H(+)</text>
        <dbReference type="Rhea" id="RHEA:13065"/>
        <dbReference type="ChEBI" id="CHEBI:15377"/>
        <dbReference type="ChEBI" id="CHEBI:15378"/>
        <dbReference type="ChEBI" id="CHEBI:30616"/>
        <dbReference type="ChEBI" id="CHEBI:43474"/>
        <dbReference type="ChEBI" id="CHEBI:456216"/>
        <dbReference type="EC" id="3.6.4.13"/>
    </reaction>
</comment>
<dbReference type="InterPro" id="IPR001650">
    <property type="entry name" value="Helicase_C-like"/>
</dbReference>
<keyword evidence="4" id="KW-0347">Helicase</keyword>
<dbReference type="GO" id="GO:0005524">
    <property type="term" value="F:ATP binding"/>
    <property type="evidence" value="ECO:0007669"/>
    <property type="project" value="UniProtKB-KW"/>
</dbReference>
<dbReference type="GO" id="GO:0003723">
    <property type="term" value="F:RNA binding"/>
    <property type="evidence" value="ECO:0007669"/>
    <property type="project" value="TreeGrafter"/>
</dbReference>
<keyword evidence="12" id="KW-1185">Reference proteome</keyword>
<dbReference type="CDD" id="cd17917">
    <property type="entry name" value="DEXHc_RHA-like"/>
    <property type="match status" value="1"/>
</dbReference>
<feature type="coiled-coil region" evidence="7">
    <location>
        <begin position="733"/>
        <end position="760"/>
    </location>
</feature>
<dbReference type="GO" id="GO:0016787">
    <property type="term" value="F:hydrolase activity"/>
    <property type="evidence" value="ECO:0007669"/>
    <property type="project" value="UniProtKB-KW"/>
</dbReference>
<dbReference type="GO" id="GO:0003724">
    <property type="term" value="F:RNA helicase activity"/>
    <property type="evidence" value="ECO:0007669"/>
    <property type="project" value="UniProtKB-EC"/>
</dbReference>
<feature type="domain" description="Helicase C-terminal" evidence="10">
    <location>
        <begin position="260"/>
        <end position="439"/>
    </location>
</feature>
<dbReference type="CDD" id="cd18791">
    <property type="entry name" value="SF2_C_RHA"/>
    <property type="match status" value="1"/>
</dbReference>
<dbReference type="InterPro" id="IPR014001">
    <property type="entry name" value="Helicase_ATP-bd"/>
</dbReference>
<keyword evidence="2" id="KW-0547">Nucleotide-binding</keyword>
<dbReference type="Pfam" id="PF04408">
    <property type="entry name" value="WHD_HA2"/>
    <property type="match status" value="1"/>
</dbReference>
<keyword evidence="5" id="KW-0067">ATP-binding</keyword>
<evidence type="ECO:0000256" key="3">
    <source>
        <dbReference type="ARBA" id="ARBA00022801"/>
    </source>
</evidence>
<dbReference type="InterPro" id="IPR011545">
    <property type="entry name" value="DEAD/DEAH_box_helicase_dom"/>
</dbReference>
<evidence type="ECO:0000256" key="5">
    <source>
        <dbReference type="ARBA" id="ARBA00022840"/>
    </source>
</evidence>
<dbReference type="InterPro" id="IPR048333">
    <property type="entry name" value="HA2_WH"/>
</dbReference>
<dbReference type="EMBL" id="CAMPGE010029277">
    <property type="protein sequence ID" value="CAI2386746.1"/>
    <property type="molecule type" value="Genomic_DNA"/>
</dbReference>
<keyword evidence="7" id="KW-0175">Coiled coil</keyword>
<evidence type="ECO:0000256" key="4">
    <source>
        <dbReference type="ARBA" id="ARBA00022806"/>
    </source>
</evidence>
<dbReference type="Pfam" id="PF07717">
    <property type="entry name" value="OB_NTP_bind"/>
    <property type="match status" value="1"/>
</dbReference>
<evidence type="ECO:0000256" key="6">
    <source>
        <dbReference type="ARBA" id="ARBA00047984"/>
    </source>
</evidence>
<feature type="region of interest" description="Disordered" evidence="8">
    <location>
        <begin position="1"/>
        <end position="28"/>
    </location>
</feature>
<evidence type="ECO:0000256" key="2">
    <source>
        <dbReference type="ARBA" id="ARBA00022741"/>
    </source>
</evidence>
<evidence type="ECO:0000256" key="7">
    <source>
        <dbReference type="SAM" id="Coils"/>
    </source>
</evidence>
<dbReference type="Pfam" id="PF00270">
    <property type="entry name" value="DEAD"/>
    <property type="match status" value="1"/>
</dbReference>
<dbReference type="FunFam" id="3.40.50.300:FF:000145">
    <property type="entry name" value="probable ATP-dependent RNA helicase DHX40"/>
    <property type="match status" value="1"/>
</dbReference>
<dbReference type="InterPro" id="IPR007502">
    <property type="entry name" value="Helicase-assoc_dom"/>
</dbReference>
<keyword evidence="3" id="KW-0378">Hydrolase</keyword>
<dbReference type="PANTHER" id="PTHR18934">
    <property type="entry name" value="ATP-DEPENDENT RNA HELICASE"/>
    <property type="match status" value="1"/>
</dbReference>
<dbReference type="FunFam" id="1.10.10.2130:FF:000001">
    <property type="entry name" value="Pre-mRNA-splicing factor ATP-dependent RNA helicase"/>
    <property type="match status" value="1"/>
</dbReference>
<name>A0AAD1Y9V5_EUPCR</name>
<dbReference type="SMART" id="SM00487">
    <property type="entry name" value="DEXDc"/>
    <property type="match status" value="1"/>
</dbReference>
<dbReference type="SMART" id="SM00490">
    <property type="entry name" value="HELICc"/>
    <property type="match status" value="1"/>
</dbReference>
<evidence type="ECO:0000259" key="9">
    <source>
        <dbReference type="PROSITE" id="PS51192"/>
    </source>
</evidence>